<evidence type="ECO:0000313" key="10">
    <source>
        <dbReference type="Proteomes" id="UP001615550"/>
    </source>
</evidence>
<evidence type="ECO:0000256" key="6">
    <source>
        <dbReference type="ARBA" id="ARBA00022779"/>
    </source>
</evidence>
<evidence type="ECO:0000256" key="5">
    <source>
        <dbReference type="ARBA" id="ARBA00022500"/>
    </source>
</evidence>
<evidence type="ECO:0000256" key="7">
    <source>
        <dbReference type="ARBA" id="ARBA00023136"/>
    </source>
</evidence>
<dbReference type="InterPro" id="IPR001543">
    <property type="entry name" value="FliN-like_C"/>
</dbReference>
<dbReference type="InterPro" id="IPR036429">
    <property type="entry name" value="SpoA-like_sf"/>
</dbReference>
<dbReference type="InterPro" id="IPR051469">
    <property type="entry name" value="FliN/MopA/SpaO"/>
</dbReference>
<name>A0ABW8D7U3_9GAMM</name>
<comment type="subcellular location">
    <subcellularLocation>
        <location evidence="1">Cell membrane</location>
        <topology evidence="1">Peripheral membrane protein</topology>
        <orientation evidence="1">Cytoplasmic side</orientation>
    </subcellularLocation>
</comment>
<dbReference type="Gene3D" id="2.30.330.10">
    <property type="entry name" value="SpoA-like"/>
    <property type="match status" value="1"/>
</dbReference>
<sequence length="100" mass="11222">MSITVKKVSLKEHAPQTEGQFLNQNYLGLVGDIEVQCTVRIGTLNLSIAELKDLKSGHELRLEQKTDEPVEILLNDRVIARGELMSHEDHFAVQITEINA</sequence>
<keyword evidence="9" id="KW-0282">Flagellum</keyword>
<comment type="similarity">
    <text evidence="2">Belongs to the FliN/MopA/SpaO family.</text>
</comment>
<keyword evidence="6" id="KW-0283">Flagellar rotation</keyword>
<dbReference type="PRINTS" id="PR00956">
    <property type="entry name" value="FLGMOTORFLIN"/>
</dbReference>
<keyword evidence="7" id="KW-0472">Membrane</keyword>
<evidence type="ECO:0000256" key="4">
    <source>
        <dbReference type="ARBA" id="ARBA00022475"/>
    </source>
</evidence>
<gene>
    <name evidence="9" type="ORF">ACD661_05590</name>
</gene>
<dbReference type="EMBL" id="JBGORX010000001">
    <property type="protein sequence ID" value="MFJ1268021.1"/>
    <property type="molecule type" value="Genomic_DNA"/>
</dbReference>
<proteinExistence type="inferred from homology"/>
<evidence type="ECO:0000256" key="1">
    <source>
        <dbReference type="ARBA" id="ARBA00004413"/>
    </source>
</evidence>
<dbReference type="Proteomes" id="UP001615550">
    <property type="component" value="Unassembled WGS sequence"/>
</dbReference>
<accession>A0ABW8D7U3</accession>
<evidence type="ECO:0000256" key="3">
    <source>
        <dbReference type="ARBA" id="ARBA00021897"/>
    </source>
</evidence>
<comment type="caution">
    <text evidence="9">The sequence shown here is derived from an EMBL/GenBank/DDBJ whole genome shotgun (WGS) entry which is preliminary data.</text>
</comment>
<evidence type="ECO:0000313" key="9">
    <source>
        <dbReference type="EMBL" id="MFJ1268021.1"/>
    </source>
</evidence>
<dbReference type="InterPro" id="IPR001172">
    <property type="entry name" value="FliN_T3SS_HrcQb"/>
</dbReference>
<dbReference type="SUPFAM" id="SSF101801">
    <property type="entry name" value="Surface presentation of antigens (SPOA)"/>
    <property type="match status" value="1"/>
</dbReference>
<reference evidence="9 10" key="1">
    <citation type="submission" date="2024-08" db="EMBL/GenBank/DDBJ databases">
        <title>Draft Genome Sequence of Legionella lytica strain DSB2004, Isolated From a Fire Sprinkler System.</title>
        <authorList>
            <person name="Everhart A.D."/>
            <person name="Kidane D.T."/>
            <person name="Farone A.L."/>
            <person name="Farone M.B."/>
        </authorList>
    </citation>
    <scope>NUCLEOTIDE SEQUENCE [LARGE SCALE GENOMIC DNA]</scope>
    <source>
        <strain evidence="9 10">DSB2004</strain>
    </source>
</reference>
<protein>
    <recommendedName>
        <fullName evidence="3">Flagellar motor switch protein FliN</fullName>
    </recommendedName>
</protein>
<organism evidence="9 10">
    <name type="scientific">Legionella lytica</name>
    <dbReference type="NCBI Taxonomy" id="96232"/>
    <lineage>
        <taxon>Bacteria</taxon>
        <taxon>Pseudomonadati</taxon>
        <taxon>Pseudomonadota</taxon>
        <taxon>Gammaproteobacteria</taxon>
        <taxon>Legionellales</taxon>
        <taxon>Legionellaceae</taxon>
        <taxon>Legionella</taxon>
    </lineage>
</organism>
<keyword evidence="4" id="KW-1003">Cell membrane</keyword>
<dbReference type="RefSeq" id="WP_400186845.1">
    <property type="nucleotide sequence ID" value="NZ_JBGORX010000001.1"/>
</dbReference>
<keyword evidence="9" id="KW-0969">Cilium</keyword>
<evidence type="ECO:0000259" key="8">
    <source>
        <dbReference type="Pfam" id="PF01052"/>
    </source>
</evidence>
<dbReference type="PANTHER" id="PTHR43484:SF1">
    <property type="entry name" value="FLAGELLAR MOTOR SWITCH PROTEIN FLIN"/>
    <property type="match status" value="1"/>
</dbReference>
<evidence type="ECO:0000256" key="2">
    <source>
        <dbReference type="ARBA" id="ARBA00009226"/>
    </source>
</evidence>
<keyword evidence="10" id="KW-1185">Reference proteome</keyword>
<feature type="domain" description="Flagellar motor switch protein FliN-like C-terminal" evidence="8">
    <location>
        <begin position="30"/>
        <end position="98"/>
    </location>
</feature>
<keyword evidence="5" id="KW-0145">Chemotaxis</keyword>
<dbReference type="Pfam" id="PF01052">
    <property type="entry name" value="FliMN_C"/>
    <property type="match status" value="1"/>
</dbReference>
<dbReference type="PANTHER" id="PTHR43484">
    <property type="match status" value="1"/>
</dbReference>
<keyword evidence="9" id="KW-0966">Cell projection</keyword>